<name>A0A2B7YFY8_POLH7</name>
<evidence type="ECO:0000313" key="3">
    <source>
        <dbReference type="Proteomes" id="UP000224634"/>
    </source>
</evidence>
<dbReference type="AlphaFoldDB" id="A0A2B7YFY8"/>
<evidence type="ECO:0000256" key="1">
    <source>
        <dbReference type="SAM" id="MobiDB-lite"/>
    </source>
</evidence>
<protein>
    <submittedName>
        <fullName evidence="2">Uncharacterized protein</fullName>
    </submittedName>
</protein>
<organism evidence="2 3">
    <name type="scientific">Polytolypa hystricis (strain UAMH7299)</name>
    <dbReference type="NCBI Taxonomy" id="1447883"/>
    <lineage>
        <taxon>Eukaryota</taxon>
        <taxon>Fungi</taxon>
        <taxon>Dikarya</taxon>
        <taxon>Ascomycota</taxon>
        <taxon>Pezizomycotina</taxon>
        <taxon>Eurotiomycetes</taxon>
        <taxon>Eurotiomycetidae</taxon>
        <taxon>Onygenales</taxon>
        <taxon>Onygenales incertae sedis</taxon>
        <taxon>Polytolypa</taxon>
    </lineage>
</organism>
<feature type="compositionally biased region" description="Acidic residues" evidence="1">
    <location>
        <begin position="61"/>
        <end position="72"/>
    </location>
</feature>
<dbReference type="OrthoDB" id="4207186at2759"/>
<dbReference type="Proteomes" id="UP000224634">
    <property type="component" value="Unassembled WGS sequence"/>
</dbReference>
<sequence>MSRAARGGRKGGRGGKAAVTGARAGGNSGKNGSAARGRPKRNLRLEEDTEEVSNDGVGDANDMDDDEDEGSDGETQMETQATKKALKELENAMARAEKKDNFAKEFEKEVHEDEKRLLGILETQRKERFGNPLSTLPLSEICVYGMILRCPKLIYLIYIFASRDSEIRKFETQFSAFLAAALTPTGEKSPAQDGEAEISGDPSPTNQPLYLKYQTLLASTKSLVKEYDGLIKHYSAVQRPQDPTPQWEKDCAEVRRVISVGREASEKEIERLLAYKRQRKGKTALRERKRIKAFEKDQHLQAMLKMGLLESEGGKWTRQKTYGWGRAARKMEKGMKALVKALPEN</sequence>
<feature type="region of interest" description="Disordered" evidence="1">
    <location>
        <begin position="1"/>
        <end position="81"/>
    </location>
</feature>
<gene>
    <name evidence="2" type="ORF">AJ80_03745</name>
</gene>
<feature type="compositionally biased region" description="Basic residues" evidence="1">
    <location>
        <begin position="1"/>
        <end position="13"/>
    </location>
</feature>
<evidence type="ECO:0000313" key="2">
    <source>
        <dbReference type="EMBL" id="PGH19828.1"/>
    </source>
</evidence>
<feature type="region of interest" description="Disordered" evidence="1">
    <location>
        <begin position="185"/>
        <end position="206"/>
    </location>
</feature>
<dbReference type="EMBL" id="PDNA01000044">
    <property type="protein sequence ID" value="PGH19828.1"/>
    <property type="molecule type" value="Genomic_DNA"/>
</dbReference>
<accession>A0A2B7YFY8</accession>
<proteinExistence type="predicted"/>
<dbReference type="STRING" id="1447883.A0A2B7YFY8"/>
<comment type="caution">
    <text evidence="2">The sequence shown here is derived from an EMBL/GenBank/DDBJ whole genome shotgun (WGS) entry which is preliminary data.</text>
</comment>
<keyword evidence="3" id="KW-1185">Reference proteome</keyword>
<reference evidence="2 3" key="1">
    <citation type="submission" date="2017-10" db="EMBL/GenBank/DDBJ databases">
        <title>Comparative genomics in systemic dimorphic fungi from Ajellomycetaceae.</title>
        <authorList>
            <person name="Munoz J.F."/>
            <person name="Mcewen J.G."/>
            <person name="Clay O.K."/>
            <person name="Cuomo C.A."/>
        </authorList>
    </citation>
    <scope>NUCLEOTIDE SEQUENCE [LARGE SCALE GENOMIC DNA]</scope>
    <source>
        <strain evidence="2 3">UAMH7299</strain>
    </source>
</reference>